<reference evidence="1" key="1">
    <citation type="submission" date="2023-06" db="EMBL/GenBank/DDBJ databases">
        <title>Genome-scale phylogeny and comparative genomics of the fungal order Sordariales.</title>
        <authorList>
            <consortium name="Lawrence Berkeley National Laboratory"/>
            <person name="Hensen N."/>
            <person name="Bonometti L."/>
            <person name="Westerberg I."/>
            <person name="Brannstrom I.O."/>
            <person name="Guillou S."/>
            <person name="Cros-Aarteil S."/>
            <person name="Calhoun S."/>
            <person name="Haridas S."/>
            <person name="Kuo A."/>
            <person name="Mondo S."/>
            <person name="Pangilinan J."/>
            <person name="Riley R."/>
            <person name="LaButti K."/>
            <person name="Andreopoulos B."/>
            <person name="Lipzen A."/>
            <person name="Chen C."/>
            <person name="Yanf M."/>
            <person name="Daum C."/>
            <person name="Ng V."/>
            <person name="Clum A."/>
            <person name="Steindorff A."/>
            <person name="Ohm R."/>
            <person name="Martin F."/>
            <person name="Silar P."/>
            <person name="Natvig D."/>
            <person name="Lalanne C."/>
            <person name="Gautier V."/>
            <person name="Ament-velasquez S.L."/>
            <person name="Kruys A."/>
            <person name="Hutchinson M.I."/>
            <person name="Powell A.J."/>
            <person name="Barry K."/>
            <person name="Miller A.N."/>
            <person name="Grigoriev I.V."/>
            <person name="Debuchy R."/>
            <person name="Gladieux P."/>
            <person name="Thoren M.H."/>
            <person name="Johannesson H."/>
        </authorList>
    </citation>
    <scope>NUCLEOTIDE SEQUENCE</scope>
    <source>
        <strain evidence="1">SMH2392-1A</strain>
    </source>
</reference>
<proteinExistence type="predicted"/>
<dbReference type="AlphaFoldDB" id="A0AA40BHE7"/>
<gene>
    <name evidence="1" type="ORF">B0T26DRAFT_63035</name>
</gene>
<evidence type="ECO:0000313" key="2">
    <source>
        <dbReference type="Proteomes" id="UP001172101"/>
    </source>
</evidence>
<keyword evidence="2" id="KW-1185">Reference proteome</keyword>
<comment type="caution">
    <text evidence="1">The sequence shown here is derived from an EMBL/GenBank/DDBJ whole genome shotgun (WGS) entry which is preliminary data.</text>
</comment>
<name>A0AA40BHE7_9PEZI</name>
<dbReference type="RefSeq" id="XP_060303152.1">
    <property type="nucleotide sequence ID" value="XM_060436273.1"/>
</dbReference>
<dbReference type="GeneID" id="85319543"/>
<protein>
    <submittedName>
        <fullName evidence="1">Uncharacterized protein</fullName>
    </submittedName>
</protein>
<evidence type="ECO:0000313" key="1">
    <source>
        <dbReference type="EMBL" id="KAK0734275.1"/>
    </source>
</evidence>
<dbReference type="EMBL" id="JAUIRO010000001">
    <property type="protein sequence ID" value="KAK0734275.1"/>
    <property type="molecule type" value="Genomic_DNA"/>
</dbReference>
<organism evidence="1 2">
    <name type="scientific">Lasiosphaeria miniovina</name>
    <dbReference type="NCBI Taxonomy" id="1954250"/>
    <lineage>
        <taxon>Eukaryota</taxon>
        <taxon>Fungi</taxon>
        <taxon>Dikarya</taxon>
        <taxon>Ascomycota</taxon>
        <taxon>Pezizomycotina</taxon>
        <taxon>Sordariomycetes</taxon>
        <taxon>Sordariomycetidae</taxon>
        <taxon>Sordariales</taxon>
        <taxon>Lasiosphaeriaceae</taxon>
        <taxon>Lasiosphaeria</taxon>
    </lineage>
</organism>
<accession>A0AA40BHE7</accession>
<dbReference type="Proteomes" id="UP001172101">
    <property type="component" value="Unassembled WGS sequence"/>
</dbReference>
<sequence>MGSELRLLGSRLLFFYRYLCTFSTGGSPLAHMYSTLGSPKYDGINKDSYVMALVSTRPGILRRVQCPRSPPSGRGGAFGSSLPTNCCGLPQLNKRIGDLPLAAAHNGLGLGGWRPMFPAPLPSPTSRATDNGTCSTLTLAAPRLKRAARPCDIARRPDKGGGHRDGHLTGHHLYMPAALPTRSAVNNRSRLPQAVRWLTALSGVLA</sequence>